<dbReference type="InterPro" id="IPR036188">
    <property type="entry name" value="FAD/NAD-bd_sf"/>
</dbReference>
<evidence type="ECO:0000256" key="1">
    <source>
        <dbReference type="ARBA" id="ARBA00001974"/>
    </source>
</evidence>
<keyword evidence="10" id="KW-1185">Reference proteome</keyword>
<dbReference type="KEGG" id="bapa:BBC0178_010120"/>
<evidence type="ECO:0000256" key="6">
    <source>
        <dbReference type="ARBA" id="ARBA00023002"/>
    </source>
</evidence>
<evidence type="ECO:0000313" key="10">
    <source>
        <dbReference type="Proteomes" id="UP000189660"/>
    </source>
</evidence>
<dbReference type="NCBIfam" id="TIGR01988">
    <property type="entry name" value="Ubi-OHases"/>
    <property type="match status" value="1"/>
</dbReference>
<comment type="pathway">
    <text evidence="2">Cofactor biosynthesis; ubiquinone biosynthesis.</text>
</comment>
<name>A0A1U9MB28_9HYPH</name>
<dbReference type="PRINTS" id="PR00420">
    <property type="entry name" value="RNGMNOXGNASE"/>
</dbReference>
<dbReference type="SUPFAM" id="SSF51905">
    <property type="entry name" value="FAD/NAD(P)-binding domain"/>
    <property type="match status" value="1"/>
</dbReference>
<evidence type="ECO:0000256" key="4">
    <source>
        <dbReference type="ARBA" id="ARBA00022630"/>
    </source>
</evidence>
<dbReference type="GO" id="GO:0004497">
    <property type="term" value="F:monooxygenase activity"/>
    <property type="evidence" value="ECO:0007669"/>
    <property type="project" value="UniProtKB-KW"/>
</dbReference>
<sequence>MVVPVDKNNITIAVIGAGPAGMISALAAAQKGYRSYLIGPETNSNDLRTTALMMPAIKILDSLGIWENLKDKAAALSTMRIVDGTKRLIRSPVVSFHSSEIGEIAFGYNMPNVALNNAISEAVADCKLIKRLNVSAKSIVHSDDHVTITLEDNSHVDARLLIAADGRNSKARIAAGIDCRQWNYPQTAIILSFSHEFPHNNISTEFHTEDGPFTQVPLPGKKSSLVWVLNPERANRILGLGPEGLASAIEERMQAMLGKVTVITPAQAWPLSGIVPKAFADKRTILVGEAAHVFPPIGAQGLNLGIRDAINTVKAIESDSQDPGSQRVMENYNKYRKADIWVRTGSVHALNKALLSDMLPIQFVRSAGLELLRNFAPLRNIFMREGMYPGNGLRAIAKALCPTSKSTLTN</sequence>
<evidence type="ECO:0000256" key="5">
    <source>
        <dbReference type="ARBA" id="ARBA00022827"/>
    </source>
</evidence>
<dbReference type="UniPathway" id="UPA00232"/>
<keyword evidence="5" id="KW-0274">FAD</keyword>
<proteinExistence type="inferred from homology"/>
<comment type="similarity">
    <text evidence="3">Belongs to the UbiH/COQ6 family.</text>
</comment>
<dbReference type="Gene3D" id="3.50.50.60">
    <property type="entry name" value="FAD/NAD(P)-binding domain"/>
    <property type="match status" value="2"/>
</dbReference>
<dbReference type="InterPro" id="IPR002938">
    <property type="entry name" value="FAD-bd"/>
</dbReference>
<dbReference type="RefSeq" id="WP_078039427.1">
    <property type="nucleotide sequence ID" value="NZ_CP015820.1"/>
</dbReference>
<dbReference type="AlphaFoldDB" id="A0A1U9MB28"/>
<dbReference type="InterPro" id="IPR010971">
    <property type="entry name" value="UbiH/COQ6"/>
</dbReference>
<accession>A0A1U9MB28</accession>
<evidence type="ECO:0000313" key="9">
    <source>
        <dbReference type="EMBL" id="AQT42497.1"/>
    </source>
</evidence>
<keyword evidence="6 9" id="KW-0560">Oxidoreductase</keyword>
<dbReference type="Proteomes" id="UP000189660">
    <property type="component" value="Chromosome"/>
</dbReference>
<protein>
    <submittedName>
        <fullName evidence="9">2-octaprenyl-3-methyl-6-methoxy-1,4-benzoquinol hydroxylase</fullName>
        <ecNumber evidence="9">1.14.13.-</ecNumber>
    </submittedName>
</protein>
<organism evidence="9 10">
    <name type="scientific">Bartonella apihabitans</name>
    <dbReference type="NCBI Taxonomy" id="2750929"/>
    <lineage>
        <taxon>Bacteria</taxon>
        <taxon>Pseudomonadati</taxon>
        <taxon>Pseudomonadota</taxon>
        <taxon>Alphaproteobacteria</taxon>
        <taxon>Hyphomicrobiales</taxon>
        <taxon>Bartonellaceae</taxon>
        <taxon>Bartonella</taxon>
    </lineage>
</organism>
<dbReference type="PANTHER" id="PTHR43876">
    <property type="entry name" value="UBIQUINONE BIOSYNTHESIS MONOOXYGENASE COQ6, MITOCHONDRIAL"/>
    <property type="match status" value="1"/>
</dbReference>
<keyword evidence="7" id="KW-0503">Monooxygenase</keyword>
<dbReference type="NCBIfam" id="NF005691">
    <property type="entry name" value="PRK07494.1"/>
    <property type="match status" value="1"/>
</dbReference>
<dbReference type="OrthoDB" id="9796623at2"/>
<dbReference type="EMBL" id="CP015820">
    <property type="protein sequence ID" value="AQT42497.1"/>
    <property type="molecule type" value="Genomic_DNA"/>
</dbReference>
<evidence type="ECO:0000256" key="2">
    <source>
        <dbReference type="ARBA" id="ARBA00004749"/>
    </source>
</evidence>
<evidence type="ECO:0000256" key="7">
    <source>
        <dbReference type="ARBA" id="ARBA00023033"/>
    </source>
</evidence>
<keyword evidence="4" id="KW-0285">Flavoprotein</keyword>
<comment type="cofactor">
    <cofactor evidence="1">
        <name>FAD</name>
        <dbReference type="ChEBI" id="CHEBI:57692"/>
    </cofactor>
</comment>
<dbReference type="GO" id="GO:0006744">
    <property type="term" value="P:ubiquinone biosynthetic process"/>
    <property type="evidence" value="ECO:0007669"/>
    <property type="project" value="UniProtKB-UniPathway"/>
</dbReference>
<dbReference type="InterPro" id="IPR051205">
    <property type="entry name" value="UbiH/COQ6_monooxygenase"/>
</dbReference>
<dbReference type="GO" id="GO:0071949">
    <property type="term" value="F:FAD binding"/>
    <property type="evidence" value="ECO:0007669"/>
    <property type="project" value="InterPro"/>
</dbReference>
<reference evidence="9 10" key="1">
    <citation type="submission" date="2016-11" db="EMBL/GenBank/DDBJ databases">
        <title>Comparative genomics of Bartonella apis.</title>
        <authorList>
            <person name="Engel P."/>
        </authorList>
    </citation>
    <scope>NUCLEOTIDE SEQUENCE [LARGE SCALE GENOMIC DNA]</scope>
    <source>
        <strain evidence="9 10">BBC0178</strain>
    </source>
</reference>
<dbReference type="Pfam" id="PF01494">
    <property type="entry name" value="FAD_binding_3"/>
    <property type="match status" value="1"/>
</dbReference>
<evidence type="ECO:0000256" key="3">
    <source>
        <dbReference type="ARBA" id="ARBA00005349"/>
    </source>
</evidence>
<evidence type="ECO:0000259" key="8">
    <source>
        <dbReference type="Pfam" id="PF01494"/>
    </source>
</evidence>
<feature type="domain" description="FAD-binding" evidence="8">
    <location>
        <begin position="11"/>
        <end position="339"/>
    </location>
</feature>
<dbReference type="PANTHER" id="PTHR43876:SF7">
    <property type="entry name" value="UBIQUINONE BIOSYNTHESIS MONOOXYGENASE COQ6, MITOCHONDRIAL"/>
    <property type="match status" value="1"/>
</dbReference>
<dbReference type="EC" id="1.14.13.-" evidence="9"/>
<dbReference type="GO" id="GO:0016705">
    <property type="term" value="F:oxidoreductase activity, acting on paired donors, with incorporation or reduction of molecular oxygen"/>
    <property type="evidence" value="ECO:0007669"/>
    <property type="project" value="InterPro"/>
</dbReference>
<gene>
    <name evidence="9" type="ORF">BBC0178_010120</name>
</gene>